<evidence type="ECO:0000256" key="6">
    <source>
        <dbReference type="ARBA" id="ARBA00022989"/>
    </source>
</evidence>
<dbReference type="HAMAP" id="MF_01635">
    <property type="entry name" value="UbiA"/>
    <property type="match status" value="1"/>
</dbReference>
<dbReference type="PANTHER" id="PTHR11048">
    <property type="entry name" value="PRENYLTRANSFERASES"/>
    <property type="match status" value="1"/>
</dbReference>
<feature type="transmembrane region" description="Helical" evidence="10">
    <location>
        <begin position="232"/>
        <end position="252"/>
    </location>
</feature>
<keyword evidence="10" id="KW-0831">Ubiquinone biosynthesis</keyword>
<dbReference type="FunFam" id="1.20.120.1780:FF:000001">
    <property type="entry name" value="4-hydroxybenzoate octaprenyltransferase"/>
    <property type="match status" value="1"/>
</dbReference>
<sequence>MVVIAKPFHTPVLRDVLFQSIRRAPTTHTNNGDSLRRVVLQRNAHMAAADADTFQTNHFQRHRRMSMDMASTGAAPEEVPRSHTPEHVDRHGRESPFGIRRPVSRSIDTSSQLMPATLRELELEDAWFEGLFEELQLGDEPVSLEEAPLVQPSPHNVFAPRIKAKNAESGAANIVHSAPPQRPKFSLKPYMELARLDRPIGTWLLYLPCSWSITMASHYVDAPISVWLTNLALFGVGAVVMRGAGCTINDMWDVEYDKKVERTKDRPLASGAVSYKQAGAFLALQLTAGLGVLVNLNTNSIVLGACALGPVFLYPLLKRFTYWPQIGMGLTFTWGSMLGWSAVAGSCYWPVVLPLYASTTVWGVVYDTIYAHQDKVDDRKSGVKSTAILFGDRKTKPIIAAFTLVWLALLAYSVNTESPIFASSTASDGQPRSLREWMTNTLYYGHPFFALSWLGAAGHMAWQIKTVDLNNRADCWAKFSSNRVLGLIVFSGLAADYLYQKKYAPKKASREAQIIMQS</sequence>
<dbReference type="InterPro" id="IPR006370">
    <property type="entry name" value="HB_polyprenyltransferase-like"/>
</dbReference>
<feature type="transmembrane region" description="Helical" evidence="10">
    <location>
        <begin position="442"/>
        <end position="462"/>
    </location>
</feature>
<evidence type="ECO:0000256" key="9">
    <source>
        <dbReference type="ARBA" id="ARBA00058997"/>
    </source>
</evidence>
<evidence type="ECO:0000313" key="12">
    <source>
        <dbReference type="EMBL" id="PKI82564.1"/>
    </source>
</evidence>
<dbReference type="UniPathway" id="UPA00232"/>
<organism evidence="12 13">
    <name type="scientific">Malassezia vespertilionis</name>
    <dbReference type="NCBI Taxonomy" id="2020962"/>
    <lineage>
        <taxon>Eukaryota</taxon>
        <taxon>Fungi</taxon>
        <taxon>Dikarya</taxon>
        <taxon>Basidiomycota</taxon>
        <taxon>Ustilaginomycotina</taxon>
        <taxon>Malasseziomycetes</taxon>
        <taxon>Malasseziales</taxon>
        <taxon>Malasseziaceae</taxon>
        <taxon>Malassezia</taxon>
    </lineage>
</organism>
<dbReference type="OrthoDB" id="18170at2759"/>
<protein>
    <recommendedName>
        <fullName evidence="10">4-hydroxybenzoate polyprenyltransferase, mitochondrial</fullName>
        <shortName evidence="10">4-HB polyprenyltransferase</shortName>
        <ecNumber evidence="10">2.5.1.39</ecNumber>
    </recommendedName>
    <alternativeName>
        <fullName evidence="10">Para-hydroxybenzoate--polyprenyltransferase</fullName>
        <shortName evidence="10">PHB:PPT</shortName>
        <shortName evidence="10">PHB:polyprenyltransferase</shortName>
    </alternativeName>
</protein>
<comment type="subcellular location">
    <subcellularLocation>
        <location evidence="2 10">Mitochondrion inner membrane</location>
        <topology evidence="2 10">Multi-pass membrane protein</topology>
        <orientation evidence="2 10">Matrix side</orientation>
    </subcellularLocation>
</comment>
<evidence type="ECO:0000256" key="3">
    <source>
        <dbReference type="ARBA" id="ARBA00005985"/>
    </source>
</evidence>
<gene>
    <name evidence="12" type="primary">COQ2</name>
    <name evidence="12" type="ORF">MVES_003439</name>
</gene>
<evidence type="ECO:0000313" key="13">
    <source>
        <dbReference type="Proteomes" id="UP000232875"/>
    </source>
</evidence>
<reference evidence="12 13" key="1">
    <citation type="submission" date="2017-10" db="EMBL/GenBank/DDBJ databases">
        <title>A novel species of cold-tolerant Malassezia isolated from bats.</title>
        <authorList>
            <person name="Lorch J.M."/>
            <person name="Palmer J.M."/>
            <person name="Vanderwolf K.J."/>
            <person name="Schmidt K.Z."/>
            <person name="Verant M.L."/>
            <person name="Weller T.J."/>
            <person name="Blehert D.S."/>
        </authorList>
    </citation>
    <scope>NUCLEOTIDE SEQUENCE [LARGE SCALE GENOMIC DNA]</scope>
    <source>
        <strain evidence="12 13">NWHC:44797-103</strain>
    </source>
</reference>
<dbReference type="FunFam" id="1.10.357.140:FF:000003">
    <property type="entry name" value="4-hydroxybenzoate polyprenyltransferase, mitochondrial"/>
    <property type="match status" value="1"/>
</dbReference>
<evidence type="ECO:0000256" key="5">
    <source>
        <dbReference type="ARBA" id="ARBA00022692"/>
    </source>
</evidence>
<dbReference type="InterPro" id="IPR039653">
    <property type="entry name" value="Prenyltransferase"/>
</dbReference>
<keyword evidence="4 10" id="KW-0808">Transferase</keyword>
<keyword evidence="10" id="KW-0496">Mitochondrion</keyword>
<dbReference type="Gene3D" id="1.10.357.140">
    <property type="entry name" value="UbiA prenyltransferase"/>
    <property type="match status" value="1"/>
</dbReference>
<dbReference type="EC" id="2.5.1.39" evidence="10"/>
<keyword evidence="13" id="KW-1185">Reference proteome</keyword>
<feature type="transmembrane region" description="Helical" evidence="10">
    <location>
        <begin position="329"/>
        <end position="351"/>
    </location>
</feature>
<dbReference type="STRING" id="2020962.A0A2N1J7P3"/>
<keyword evidence="7 10" id="KW-0472">Membrane</keyword>
<comment type="cofactor">
    <cofactor evidence="1 10">
        <name>Mg(2+)</name>
        <dbReference type="ChEBI" id="CHEBI:18420"/>
    </cofactor>
</comment>
<feature type="region of interest" description="Disordered" evidence="11">
    <location>
        <begin position="72"/>
        <end position="101"/>
    </location>
</feature>
<feature type="compositionally biased region" description="Basic and acidic residues" evidence="11">
    <location>
        <begin position="78"/>
        <end position="94"/>
    </location>
</feature>
<evidence type="ECO:0000256" key="10">
    <source>
        <dbReference type="HAMAP-Rule" id="MF_03189"/>
    </source>
</evidence>
<dbReference type="EMBL" id="KZ454994">
    <property type="protein sequence ID" value="PKI82564.1"/>
    <property type="molecule type" value="Genomic_DNA"/>
</dbReference>
<dbReference type="NCBIfam" id="TIGR01474">
    <property type="entry name" value="ubiA_proteo"/>
    <property type="match status" value="1"/>
</dbReference>
<dbReference type="Gene3D" id="1.20.120.1780">
    <property type="entry name" value="UbiA prenyltransferase"/>
    <property type="match status" value="1"/>
</dbReference>
<dbReference type="PROSITE" id="PS00943">
    <property type="entry name" value="UBIA"/>
    <property type="match status" value="1"/>
</dbReference>
<evidence type="ECO:0000256" key="4">
    <source>
        <dbReference type="ARBA" id="ARBA00022679"/>
    </source>
</evidence>
<dbReference type="PANTHER" id="PTHR11048:SF28">
    <property type="entry name" value="4-HYDROXYBENZOATE POLYPRENYLTRANSFERASE, MITOCHONDRIAL"/>
    <property type="match status" value="1"/>
</dbReference>
<name>A0A2N1J7P3_9BASI</name>
<feature type="transmembrane region" description="Helical" evidence="10">
    <location>
        <begin position="482"/>
        <end position="499"/>
    </location>
</feature>
<feature type="transmembrane region" description="Helical" evidence="10">
    <location>
        <begin position="300"/>
        <end position="317"/>
    </location>
</feature>
<dbReference type="GO" id="GO:0006744">
    <property type="term" value="P:ubiquinone biosynthetic process"/>
    <property type="evidence" value="ECO:0007669"/>
    <property type="project" value="UniProtKB-UniRule"/>
</dbReference>
<feature type="transmembrane region" description="Helical" evidence="10">
    <location>
        <begin position="398"/>
        <end position="414"/>
    </location>
</feature>
<feature type="transmembrane region" description="Helical" evidence="10">
    <location>
        <begin position="273"/>
        <end position="294"/>
    </location>
</feature>
<proteinExistence type="inferred from homology"/>
<dbReference type="GO" id="GO:0005743">
    <property type="term" value="C:mitochondrial inner membrane"/>
    <property type="evidence" value="ECO:0007669"/>
    <property type="project" value="UniProtKB-SubCell"/>
</dbReference>
<dbReference type="GO" id="GO:0008299">
    <property type="term" value="P:isoprenoid biosynthetic process"/>
    <property type="evidence" value="ECO:0007669"/>
    <property type="project" value="UniProtKB-UniRule"/>
</dbReference>
<dbReference type="InterPro" id="IPR044878">
    <property type="entry name" value="UbiA_sf"/>
</dbReference>
<evidence type="ECO:0000256" key="8">
    <source>
        <dbReference type="ARBA" id="ARBA00052313"/>
    </source>
</evidence>
<dbReference type="Proteomes" id="UP000232875">
    <property type="component" value="Unassembled WGS sequence"/>
</dbReference>
<comment type="catalytic activity">
    <reaction evidence="8 10">
        <text>an all-trans-polyprenyl diphosphate + 4-hydroxybenzoate = a 4-hydroxy-3-(all-trans-polyprenyl)benzoate + diphosphate</text>
        <dbReference type="Rhea" id="RHEA:44504"/>
        <dbReference type="Rhea" id="RHEA-COMP:9514"/>
        <dbReference type="Rhea" id="RHEA-COMP:9564"/>
        <dbReference type="ChEBI" id="CHEBI:17879"/>
        <dbReference type="ChEBI" id="CHEBI:33019"/>
        <dbReference type="ChEBI" id="CHEBI:58914"/>
        <dbReference type="ChEBI" id="CHEBI:78396"/>
        <dbReference type="EC" id="2.5.1.39"/>
    </reaction>
</comment>
<dbReference type="CDD" id="cd13959">
    <property type="entry name" value="PT_UbiA_COQ2"/>
    <property type="match status" value="1"/>
</dbReference>
<evidence type="ECO:0000256" key="1">
    <source>
        <dbReference type="ARBA" id="ARBA00001946"/>
    </source>
</evidence>
<dbReference type="AlphaFoldDB" id="A0A2N1J7P3"/>
<comment type="pathway">
    <text evidence="10">Cofactor biosynthesis; ubiquinone biosynthesis.</text>
</comment>
<keyword evidence="10" id="KW-0999">Mitochondrion inner membrane</keyword>
<accession>A0A2N1J7P3</accession>
<dbReference type="GO" id="GO:0008412">
    <property type="term" value="F:4-hydroxybenzoate polyprenyltransferase activity"/>
    <property type="evidence" value="ECO:0007669"/>
    <property type="project" value="UniProtKB-EC"/>
</dbReference>
<evidence type="ECO:0000256" key="7">
    <source>
        <dbReference type="ARBA" id="ARBA00023136"/>
    </source>
</evidence>
<comment type="function">
    <text evidence="9 10">Catalyzes the prenylation of para-hydroxybenzoate (PHB) with an all-trans polyprenyl group. Mediates the second step in the final reaction sequence of coenzyme Q (CoQ) biosynthesis, which is the condensation of the polyisoprenoid side chain with PHB, generating the first membrane-bound Q intermediate.</text>
</comment>
<dbReference type="Pfam" id="PF01040">
    <property type="entry name" value="UbiA"/>
    <property type="match status" value="1"/>
</dbReference>
<evidence type="ECO:0000256" key="2">
    <source>
        <dbReference type="ARBA" id="ARBA00004292"/>
    </source>
</evidence>
<evidence type="ECO:0000256" key="11">
    <source>
        <dbReference type="SAM" id="MobiDB-lite"/>
    </source>
</evidence>
<keyword evidence="10" id="KW-0414">Isoprene biosynthesis</keyword>
<keyword evidence="6 10" id="KW-1133">Transmembrane helix</keyword>
<keyword evidence="5 10" id="KW-0812">Transmembrane</keyword>
<dbReference type="InterPro" id="IPR030470">
    <property type="entry name" value="UbiA_prenylTrfase_CS"/>
</dbReference>
<comment type="similarity">
    <text evidence="3 10">Belongs to the UbiA prenyltransferase family.</text>
</comment>
<dbReference type="InterPro" id="IPR000537">
    <property type="entry name" value="UbiA_prenyltransferase"/>
</dbReference>